<reference evidence="1" key="1">
    <citation type="journal article" date="2020" name="Cell">
        <title>Large-Scale Comparative Analyses of Tick Genomes Elucidate Their Genetic Diversity and Vector Capacities.</title>
        <authorList>
            <consortium name="Tick Genome and Microbiome Consortium (TIGMIC)"/>
            <person name="Jia N."/>
            <person name="Wang J."/>
            <person name="Shi W."/>
            <person name="Du L."/>
            <person name="Sun Y."/>
            <person name="Zhan W."/>
            <person name="Jiang J.F."/>
            <person name="Wang Q."/>
            <person name="Zhang B."/>
            <person name="Ji P."/>
            <person name="Bell-Sakyi L."/>
            <person name="Cui X.M."/>
            <person name="Yuan T.T."/>
            <person name="Jiang B.G."/>
            <person name="Yang W.F."/>
            <person name="Lam T.T."/>
            <person name="Chang Q.C."/>
            <person name="Ding S.J."/>
            <person name="Wang X.J."/>
            <person name="Zhu J.G."/>
            <person name="Ruan X.D."/>
            <person name="Zhao L."/>
            <person name="Wei J.T."/>
            <person name="Ye R.Z."/>
            <person name="Que T.C."/>
            <person name="Du C.H."/>
            <person name="Zhou Y.H."/>
            <person name="Cheng J.X."/>
            <person name="Dai P.F."/>
            <person name="Guo W.B."/>
            <person name="Han X.H."/>
            <person name="Huang E.J."/>
            <person name="Li L.F."/>
            <person name="Wei W."/>
            <person name="Gao Y.C."/>
            <person name="Liu J.Z."/>
            <person name="Shao H.Z."/>
            <person name="Wang X."/>
            <person name="Wang C.C."/>
            <person name="Yang T.C."/>
            <person name="Huo Q.B."/>
            <person name="Li W."/>
            <person name="Chen H.Y."/>
            <person name="Chen S.E."/>
            <person name="Zhou L.G."/>
            <person name="Ni X.B."/>
            <person name="Tian J.H."/>
            <person name="Sheng Y."/>
            <person name="Liu T."/>
            <person name="Pan Y.S."/>
            <person name="Xia L.Y."/>
            <person name="Li J."/>
            <person name="Zhao F."/>
            <person name="Cao W.C."/>
        </authorList>
    </citation>
    <scope>NUCLEOTIDE SEQUENCE</scope>
    <source>
        <strain evidence="1">Rmic-2018</strain>
    </source>
</reference>
<dbReference type="Proteomes" id="UP000821866">
    <property type="component" value="Chromosome 6"/>
</dbReference>
<dbReference type="Gene3D" id="1.10.287.770">
    <property type="entry name" value="YojJ-like"/>
    <property type="match status" value="1"/>
</dbReference>
<name>A0A9J6DN08_RHIMP</name>
<evidence type="ECO:0000313" key="2">
    <source>
        <dbReference type="Proteomes" id="UP000821866"/>
    </source>
</evidence>
<protein>
    <submittedName>
        <fullName evidence="1">Uncharacterized protein</fullName>
    </submittedName>
</protein>
<accession>A0A9J6DN08</accession>
<evidence type="ECO:0000313" key="1">
    <source>
        <dbReference type="EMBL" id="KAH8023398.1"/>
    </source>
</evidence>
<sequence length="157" mass="17993">MCYTLDLIEYAQSESTFLRCKAPWTWELGMKVYWSKRTSVAIEDTNKFPVIVHRPETCPPDKLSAIVGETDIEYVLSVTQIVEAFGYMGGYLGMWLGFSLLSILKGLEEKILDFFFGSGRVTSIRIPRDATKEGAIHSSLNHRMLNRRVRALRMKSY</sequence>
<dbReference type="EMBL" id="JABSTU010000008">
    <property type="protein sequence ID" value="KAH8023398.1"/>
    <property type="molecule type" value="Genomic_DNA"/>
</dbReference>
<keyword evidence="2" id="KW-1185">Reference proteome</keyword>
<dbReference type="AlphaFoldDB" id="A0A9J6DN08"/>
<comment type="caution">
    <text evidence="1">The sequence shown here is derived from an EMBL/GenBank/DDBJ whole genome shotgun (WGS) entry which is preliminary data.</text>
</comment>
<gene>
    <name evidence="1" type="ORF">HPB51_013443</name>
</gene>
<organism evidence="1 2">
    <name type="scientific">Rhipicephalus microplus</name>
    <name type="common">Cattle tick</name>
    <name type="synonym">Boophilus microplus</name>
    <dbReference type="NCBI Taxonomy" id="6941"/>
    <lineage>
        <taxon>Eukaryota</taxon>
        <taxon>Metazoa</taxon>
        <taxon>Ecdysozoa</taxon>
        <taxon>Arthropoda</taxon>
        <taxon>Chelicerata</taxon>
        <taxon>Arachnida</taxon>
        <taxon>Acari</taxon>
        <taxon>Parasitiformes</taxon>
        <taxon>Ixodida</taxon>
        <taxon>Ixodoidea</taxon>
        <taxon>Ixodidae</taxon>
        <taxon>Rhipicephalinae</taxon>
        <taxon>Rhipicephalus</taxon>
        <taxon>Boophilus</taxon>
    </lineage>
</organism>
<proteinExistence type="predicted"/>
<reference evidence="1" key="2">
    <citation type="submission" date="2021-09" db="EMBL/GenBank/DDBJ databases">
        <authorList>
            <person name="Jia N."/>
            <person name="Wang J."/>
            <person name="Shi W."/>
            <person name="Du L."/>
            <person name="Sun Y."/>
            <person name="Zhan W."/>
            <person name="Jiang J."/>
            <person name="Wang Q."/>
            <person name="Zhang B."/>
            <person name="Ji P."/>
            <person name="Sakyi L.B."/>
            <person name="Cui X."/>
            <person name="Yuan T."/>
            <person name="Jiang B."/>
            <person name="Yang W."/>
            <person name="Lam T.T.-Y."/>
            <person name="Chang Q."/>
            <person name="Ding S."/>
            <person name="Wang X."/>
            <person name="Zhu J."/>
            <person name="Ruan X."/>
            <person name="Zhao L."/>
            <person name="Wei J."/>
            <person name="Que T."/>
            <person name="Du C."/>
            <person name="Cheng J."/>
            <person name="Dai P."/>
            <person name="Han X."/>
            <person name="Huang E."/>
            <person name="Gao Y."/>
            <person name="Liu J."/>
            <person name="Shao H."/>
            <person name="Ye R."/>
            <person name="Li L."/>
            <person name="Wei W."/>
            <person name="Wang X."/>
            <person name="Wang C."/>
            <person name="Huo Q."/>
            <person name="Li W."/>
            <person name="Guo W."/>
            <person name="Chen H."/>
            <person name="Chen S."/>
            <person name="Zhou L."/>
            <person name="Zhou L."/>
            <person name="Ni X."/>
            <person name="Tian J."/>
            <person name="Zhou Y."/>
            <person name="Sheng Y."/>
            <person name="Liu T."/>
            <person name="Pan Y."/>
            <person name="Xia L."/>
            <person name="Li J."/>
            <person name="Zhao F."/>
            <person name="Cao W."/>
        </authorList>
    </citation>
    <scope>NUCLEOTIDE SEQUENCE</scope>
    <source>
        <strain evidence="1">Rmic-2018</strain>
        <tissue evidence="1">Larvae</tissue>
    </source>
</reference>